<gene>
    <name evidence="1" type="ORF">O6H91_22G030100</name>
</gene>
<accession>A0ACC2AE34</accession>
<evidence type="ECO:0000313" key="2">
    <source>
        <dbReference type="Proteomes" id="UP001162992"/>
    </source>
</evidence>
<proteinExistence type="predicted"/>
<dbReference type="EMBL" id="CM055113">
    <property type="protein sequence ID" value="KAJ7515832.1"/>
    <property type="molecule type" value="Genomic_DNA"/>
</dbReference>
<comment type="caution">
    <text evidence="1">The sequence shown here is derived from an EMBL/GenBank/DDBJ whole genome shotgun (WGS) entry which is preliminary data.</text>
</comment>
<sequence>MGNSGSMEASSSASASQGQKHKSIPEKVHDLYYKAFPGADCPVTGAARDKLISASRQQEVAGGSGCSSQEQAAAADATKPQGKYRNPHVYDVYGRRIDREVQEQRGDHVWRMPAWLYYGLPPAEEINPMNRMPKHANQQPASCQKEPLSTYRQTSTIPKGGTDEAWLYPSPQMFFNSLVRKGKADDVSERDMDAVVATHNFVNESTWSRLQQWEQLYSKLYPESLQEEPRLLYFQGRPYDLSPKARLKKLLGYGVPFDRHDWTVDRGGRLMRYVIDFYYDESLEGSGKWPFFIDVRPALDSAPAVLLRARMFVDEVVGKPGLASTLELNSSSSSQIHHTKTDSQQRPAI</sequence>
<protein>
    <submittedName>
        <fullName evidence="1">Uncharacterized protein</fullName>
    </submittedName>
</protein>
<keyword evidence="2" id="KW-1185">Reference proteome</keyword>
<dbReference type="Proteomes" id="UP001162992">
    <property type="component" value="Chromosome 22"/>
</dbReference>
<reference evidence="2" key="1">
    <citation type="journal article" date="2024" name="Proc. Natl. Acad. Sci. U.S.A.">
        <title>Extraordinary preservation of gene collinearity over three hundred million years revealed in homosporous lycophytes.</title>
        <authorList>
            <person name="Li C."/>
            <person name="Wickell D."/>
            <person name="Kuo L.Y."/>
            <person name="Chen X."/>
            <person name="Nie B."/>
            <person name="Liao X."/>
            <person name="Peng D."/>
            <person name="Ji J."/>
            <person name="Jenkins J."/>
            <person name="Williams M."/>
            <person name="Shu S."/>
            <person name="Plott C."/>
            <person name="Barry K."/>
            <person name="Rajasekar S."/>
            <person name="Grimwood J."/>
            <person name="Han X."/>
            <person name="Sun S."/>
            <person name="Hou Z."/>
            <person name="He W."/>
            <person name="Dai G."/>
            <person name="Sun C."/>
            <person name="Schmutz J."/>
            <person name="Leebens-Mack J.H."/>
            <person name="Li F.W."/>
            <person name="Wang L."/>
        </authorList>
    </citation>
    <scope>NUCLEOTIDE SEQUENCE [LARGE SCALE GENOMIC DNA]</scope>
    <source>
        <strain evidence="2">cv. PW_Plant_1</strain>
    </source>
</reference>
<evidence type="ECO:0000313" key="1">
    <source>
        <dbReference type="EMBL" id="KAJ7515832.1"/>
    </source>
</evidence>
<organism evidence="1 2">
    <name type="scientific">Diphasiastrum complanatum</name>
    <name type="common">Issler's clubmoss</name>
    <name type="synonym">Lycopodium complanatum</name>
    <dbReference type="NCBI Taxonomy" id="34168"/>
    <lineage>
        <taxon>Eukaryota</taxon>
        <taxon>Viridiplantae</taxon>
        <taxon>Streptophyta</taxon>
        <taxon>Embryophyta</taxon>
        <taxon>Tracheophyta</taxon>
        <taxon>Lycopodiopsida</taxon>
        <taxon>Lycopodiales</taxon>
        <taxon>Lycopodiaceae</taxon>
        <taxon>Lycopodioideae</taxon>
        <taxon>Diphasiastrum</taxon>
    </lineage>
</organism>
<name>A0ACC2AE34_DIPCM</name>